<feature type="transmembrane region" description="Helical" evidence="1">
    <location>
        <begin position="47"/>
        <end position="73"/>
    </location>
</feature>
<keyword evidence="1" id="KW-0472">Membrane</keyword>
<proteinExistence type="predicted"/>
<dbReference type="InterPro" id="IPR018750">
    <property type="entry name" value="DUF2306_membrane"/>
</dbReference>
<dbReference type="AlphaFoldDB" id="A0A2X1BSQ8"/>
<dbReference type="Proteomes" id="UP000251431">
    <property type="component" value="Unassembled WGS sequence"/>
</dbReference>
<feature type="transmembrane region" description="Helical" evidence="1">
    <location>
        <begin position="154"/>
        <end position="174"/>
    </location>
</feature>
<keyword evidence="1" id="KW-0812">Transmembrane</keyword>
<name>A0A2X1BSQ8_9BACI</name>
<evidence type="ECO:0000313" key="2">
    <source>
        <dbReference type="EMBL" id="SPU38985.1"/>
    </source>
</evidence>
<feature type="transmembrane region" description="Helical" evidence="1">
    <location>
        <begin position="180"/>
        <end position="200"/>
    </location>
</feature>
<evidence type="ECO:0000256" key="1">
    <source>
        <dbReference type="SAM" id="Phobius"/>
    </source>
</evidence>
<protein>
    <submittedName>
        <fullName evidence="2">Membrane protein</fullName>
    </submittedName>
</protein>
<dbReference type="Pfam" id="PF10067">
    <property type="entry name" value="DUF2306"/>
    <property type="match status" value="1"/>
</dbReference>
<reference evidence="2 3" key="1">
    <citation type="submission" date="2018-06" db="EMBL/GenBank/DDBJ databases">
        <authorList>
            <consortium name="Pathogen Informatics"/>
            <person name="Doyle S."/>
        </authorList>
    </citation>
    <scope>NUCLEOTIDE SEQUENCE [LARGE SCALE GENOMIC DNA]</scope>
    <source>
        <strain evidence="2 3">NCTC7582</strain>
    </source>
</reference>
<gene>
    <name evidence="2" type="ORF">NCTC7582_04959</name>
</gene>
<feature type="transmembrane region" description="Helical" evidence="1">
    <location>
        <begin position="112"/>
        <end position="134"/>
    </location>
</feature>
<organism evidence="2 3">
    <name type="scientific">Lysinibacillus capsici</name>
    <dbReference type="NCBI Taxonomy" id="2115968"/>
    <lineage>
        <taxon>Bacteria</taxon>
        <taxon>Bacillati</taxon>
        <taxon>Bacillota</taxon>
        <taxon>Bacilli</taxon>
        <taxon>Bacillales</taxon>
        <taxon>Bacillaceae</taxon>
        <taxon>Lysinibacillus</taxon>
    </lineage>
</organism>
<dbReference type="RefSeq" id="WP_112118724.1">
    <property type="nucleotide sequence ID" value="NZ_UAQE01000004.1"/>
</dbReference>
<evidence type="ECO:0000313" key="3">
    <source>
        <dbReference type="Proteomes" id="UP000251431"/>
    </source>
</evidence>
<sequence>MKQKLWWIVWGLALFIAGYSVVQYLLFDARQAGFVQLKLMLSATLHSFWYIMLYIHIVFGILALVIGPFTLSSKLREKNVKRHRLLGNIYMVSILFGGLAGLYLALNATGGWVAQLGFALLSIGWLFTMFQALVHIKKRNIQGHQKWMLRNYALTFAAVTLRIWLPLFMVVFGFENFESSYASIAWLCWVPNLIVMEWYIQQKLPKFAAYREMAKTNG</sequence>
<accession>A0A2X1BSQ8</accession>
<feature type="transmembrane region" description="Helical" evidence="1">
    <location>
        <begin position="7"/>
        <end position="27"/>
    </location>
</feature>
<feature type="transmembrane region" description="Helical" evidence="1">
    <location>
        <begin position="85"/>
        <end position="106"/>
    </location>
</feature>
<keyword evidence="1" id="KW-1133">Transmembrane helix</keyword>
<dbReference type="EMBL" id="UAQE01000004">
    <property type="protein sequence ID" value="SPU38985.1"/>
    <property type="molecule type" value="Genomic_DNA"/>
</dbReference>